<dbReference type="AlphaFoldDB" id="A0A514CN17"/>
<dbReference type="GO" id="GO:0016020">
    <property type="term" value="C:membrane"/>
    <property type="evidence" value="ECO:0007669"/>
    <property type="project" value="UniProtKB-SubCell"/>
</dbReference>
<dbReference type="KEGG" id="echi:FKX85_20055"/>
<keyword evidence="3 5" id="KW-1133">Transmembrane helix</keyword>
<evidence type="ECO:0000313" key="8">
    <source>
        <dbReference type="Proteomes" id="UP000316614"/>
    </source>
</evidence>
<feature type="transmembrane region" description="Helical" evidence="5">
    <location>
        <begin position="79"/>
        <end position="98"/>
    </location>
</feature>
<dbReference type="EMBL" id="CP041253">
    <property type="protein sequence ID" value="QDH81198.1"/>
    <property type="molecule type" value="Genomic_DNA"/>
</dbReference>
<evidence type="ECO:0000256" key="5">
    <source>
        <dbReference type="SAM" id="Phobius"/>
    </source>
</evidence>
<evidence type="ECO:0000259" key="6">
    <source>
        <dbReference type="Pfam" id="PF07291"/>
    </source>
</evidence>
<evidence type="ECO:0000256" key="4">
    <source>
        <dbReference type="ARBA" id="ARBA00023136"/>
    </source>
</evidence>
<comment type="subcellular location">
    <subcellularLocation>
        <location evidence="1">Membrane</location>
        <topology evidence="1">Multi-pass membrane protein</topology>
    </subcellularLocation>
</comment>
<dbReference type="Proteomes" id="UP000316614">
    <property type="component" value="Chromosome"/>
</dbReference>
<name>A0A514CN17_9BACT</name>
<accession>A0A514CN17</accession>
<organism evidence="7 8">
    <name type="scientific">Echinicola soli</name>
    <dbReference type="NCBI Taxonomy" id="2591634"/>
    <lineage>
        <taxon>Bacteria</taxon>
        <taxon>Pseudomonadati</taxon>
        <taxon>Bacteroidota</taxon>
        <taxon>Cytophagia</taxon>
        <taxon>Cytophagales</taxon>
        <taxon>Cyclobacteriaceae</taxon>
        <taxon>Echinicola</taxon>
    </lineage>
</organism>
<evidence type="ECO:0000256" key="3">
    <source>
        <dbReference type="ARBA" id="ARBA00022989"/>
    </source>
</evidence>
<feature type="transmembrane region" description="Helical" evidence="5">
    <location>
        <begin position="49"/>
        <end position="72"/>
    </location>
</feature>
<evidence type="ECO:0000313" key="7">
    <source>
        <dbReference type="EMBL" id="QDH81198.1"/>
    </source>
</evidence>
<keyword evidence="8" id="KW-1185">Reference proteome</keyword>
<sequence length="143" mass="16146">MITIATNFKDPIYQMAAILYLSLWTFTGMEKLMDYDTYLGEIRNQVFPLAWAERLAPTVLIVELLLAVLLLYKKTRKTALLLSTLLMTAFTTYIGLVWMGAFPRVPFSCAGFLETMGWTGHFLFNTGFVILGIMGLMGPQKTT</sequence>
<feature type="domain" description="Methylamine utilisation protein MauE" evidence="6">
    <location>
        <begin position="12"/>
        <end position="137"/>
    </location>
</feature>
<protein>
    <recommendedName>
        <fullName evidence="6">Methylamine utilisation protein MauE domain-containing protein</fullName>
    </recommendedName>
</protein>
<dbReference type="GO" id="GO:0030416">
    <property type="term" value="P:methylamine metabolic process"/>
    <property type="evidence" value="ECO:0007669"/>
    <property type="project" value="InterPro"/>
</dbReference>
<evidence type="ECO:0000256" key="2">
    <source>
        <dbReference type="ARBA" id="ARBA00022692"/>
    </source>
</evidence>
<feature type="transmembrane region" description="Helical" evidence="5">
    <location>
        <begin position="118"/>
        <end position="137"/>
    </location>
</feature>
<dbReference type="Pfam" id="PF07291">
    <property type="entry name" value="MauE"/>
    <property type="match status" value="1"/>
</dbReference>
<proteinExistence type="predicted"/>
<gene>
    <name evidence="7" type="ORF">FKX85_20055</name>
</gene>
<keyword evidence="2 5" id="KW-0812">Transmembrane</keyword>
<evidence type="ECO:0000256" key="1">
    <source>
        <dbReference type="ARBA" id="ARBA00004141"/>
    </source>
</evidence>
<dbReference type="InterPro" id="IPR009908">
    <property type="entry name" value="Methylamine_util_MauE"/>
</dbReference>
<dbReference type="OrthoDB" id="673785at2"/>
<reference evidence="7 8" key="1">
    <citation type="submission" date="2019-06" db="EMBL/GenBank/DDBJ databases">
        <title>Echinicola alkalisoli sp. nov. isolated from saline soil.</title>
        <authorList>
            <person name="Sun J.-Q."/>
            <person name="Xu L."/>
        </authorList>
    </citation>
    <scope>NUCLEOTIDE SEQUENCE [LARGE SCALE GENOMIC DNA]</scope>
    <source>
        <strain evidence="7 8">LN3S3</strain>
    </source>
</reference>
<keyword evidence="4 5" id="KW-0472">Membrane</keyword>
<feature type="transmembrane region" description="Helical" evidence="5">
    <location>
        <begin position="12"/>
        <end position="29"/>
    </location>
</feature>